<evidence type="ECO:0000313" key="1">
    <source>
        <dbReference type="EMBL" id="KAJ4823626.1"/>
    </source>
</evidence>
<dbReference type="OrthoDB" id="1095098at2759"/>
<protein>
    <submittedName>
        <fullName evidence="1">Uncharacterized protein</fullName>
    </submittedName>
</protein>
<reference evidence="1" key="1">
    <citation type="submission" date="2022-02" db="EMBL/GenBank/DDBJ databases">
        <authorList>
            <person name="Henning P.M."/>
            <person name="McCubbin A.G."/>
            <person name="Shore J.S."/>
        </authorList>
    </citation>
    <scope>NUCLEOTIDE SEQUENCE</scope>
    <source>
        <strain evidence="1">F60SS</strain>
        <tissue evidence="1">Leaves</tissue>
    </source>
</reference>
<name>A0A9Q0F4R0_9ROSI</name>
<keyword evidence="2" id="KW-1185">Reference proteome</keyword>
<accession>A0A9Q0F4R0</accession>
<comment type="caution">
    <text evidence="1">The sequence shown here is derived from an EMBL/GenBank/DDBJ whole genome shotgun (WGS) entry which is preliminary data.</text>
</comment>
<sequence length="204" mass="22804">MMARSLSLSLSRSCAAVSSTSVARPCSSRLLSVRAQSNLPSSLNALAAEDSSSTDPLLHKLEDAIHRIIVCRAAPDCLLSSRAPPTGSLPQIRLLLRHRPPRREAHPPSHTTTQSQLLPSLVSSHTLFTNHHRRRLLFRQIIHQHILHHSSLPLFFTPLPPLQLVRRDAREKPDKWCRRRLWSGKSRLLPSLLNCSIASNGGFE</sequence>
<dbReference type="EMBL" id="JAKUCV010007402">
    <property type="protein sequence ID" value="KAJ4823626.1"/>
    <property type="molecule type" value="Genomic_DNA"/>
</dbReference>
<proteinExistence type="predicted"/>
<dbReference type="AlphaFoldDB" id="A0A9Q0F4R0"/>
<dbReference type="Proteomes" id="UP001141552">
    <property type="component" value="Unassembled WGS sequence"/>
</dbReference>
<organism evidence="1 2">
    <name type="scientific">Turnera subulata</name>
    <dbReference type="NCBI Taxonomy" id="218843"/>
    <lineage>
        <taxon>Eukaryota</taxon>
        <taxon>Viridiplantae</taxon>
        <taxon>Streptophyta</taxon>
        <taxon>Embryophyta</taxon>
        <taxon>Tracheophyta</taxon>
        <taxon>Spermatophyta</taxon>
        <taxon>Magnoliopsida</taxon>
        <taxon>eudicotyledons</taxon>
        <taxon>Gunneridae</taxon>
        <taxon>Pentapetalae</taxon>
        <taxon>rosids</taxon>
        <taxon>fabids</taxon>
        <taxon>Malpighiales</taxon>
        <taxon>Passifloraceae</taxon>
        <taxon>Turnera</taxon>
    </lineage>
</organism>
<gene>
    <name evidence="1" type="ORF">Tsubulata_032161</name>
</gene>
<evidence type="ECO:0000313" key="2">
    <source>
        <dbReference type="Proteomes" id="UP001141552"/>
    </source>
</evidence>
<reference evidence="1" key="2">
    <citation type="journal article" date="2023" name="Plants (Basel)">
        <title>Annotation of the Turnera subulata (Passifloraceae) Draft Genome Reveals the S-Locus Evolved after the Divergence of Turneroideae from Passifloroideae in a Stepwise Manner.</title>
        <authorList>
            <person name="Henning P.M."/>
            <person name="Roalson E.H."/>
            <person name="Mir W."/>
            <person name="McCubbin A.G."/>
            <person name="Shore J.S."/>
        </authorList>
    </citation>
    <scope>NUCLEOTIDE SEQUENCE</scope>
    <source>
        <strain evidence="1">F60SS</strain>
    </source>
</reference>